<evidence type="ECO:0000259" key="11">
    <source>
        <dbReference type="PROSITE" id="PS50109"/>
    </source>
</evidence>
<dbReference type="InterPro" id="IPR003661">
    <property type="entry name" value="HisK_dim/P_dom"/>
</dbReference>
<dbReference type="PROSITE" id="PS50885">
    <property type="entry name" value="HAMP"/>
    <property type="match status" value="1"/>
</dbReference>
<dbReference type="InterPro" id="IPR036890">
    <property type="entry name" value="HATPase_C_sf"/>
</dbReference>
<dbReference type="EMBL" id="JBHRSU010000004">
    <property type="protein sequence ID" value="MFC3100169.1"/>
    <property type="molecule type" value="Genomic_DNA"/>
</dbReference>
<gene>
    <name evidence="13" type="ORF">ACFODK_04615</name>
</gene>
<keyword evidence="9" id="KW-0067">ATP-binding</keyword>
<reference evidence="14" key="1">
    <citation type="journal article" date="2019" name="Int. J. Syst. Evol. Microbiol.">
        <title>The Global Catalogue of Microorganisms (GCM) 10K type strain sequencing project: providing services to taxonomists for standard genome sequencing and annotation.</title>
        <authorList>
            <consortium name="The Broad Institute Genomics Platform"/>
            <consortium name="The Broad Institute Genome Sequencing Center for Infectious Disease"/>
            <person name="Wu L."/>
            <person name="Ma J."/>
        </authorList>
    </citation>
    <scope>NUCLEOTIDE SEQUENCE [LARGE SCALE GENOMIC DNA]</scope>
    <source>
        <strain evidence="14">KCTC 52606</strain>
    </source>
</reference>
<keyword evidence="6" id="KW-0808">Transferase</keyword>
<dbReference type="PANTHER" id="PTHR44936">
    <property type="entry name" value="SENSOR PROTEIN CREC"/>
    <property type="match status" value="1"/>
</dbReference>
<comment type="catalytic activity">
    <reaction evidence="1">
        <text>ATP + protein L-histidine = ADP + protein N-phospho-L-histidine.</text>
        <dbReference type="EC" id="2.7.13.3"/>
    </reaction>
</comment>
<keyword evidence="10" id="KW-1133">Transmembrane helix</keyword>
<evidence type="ECO:0000256" key="3">
    <source>
        <dbReference type="ARBA" id="ARBA00012438"/>
    </source>
</evidence>
<dbReference type="InterPro" id="IPR003660">
    <property type="entry name" value="HAMP_dom"/>
</dbReference>
<evidence type="ECO:0000256" key="10">
    <source>
        <dbReference type="SAM" id="Phobius"/>
    </source>
</evidence>
<name>A0ABV7EEA9_9SPHN</name>
<feature type="domain" description="Histidine kinase" evidence="11">
    <location>
        <begin position="261"/>
        <end position="465"/>
    </location>
</feature>
<evidence type="ECO:0000256" key="9">
    <source>
        <dbReference type="ARBA" id="ARBA00022840"/>
    </source>
</evidence>
<dbReference type="InterPro" id="IPR003594">
    <property type="entry name" value="HATPase_dom"/>
</dbReference>
<keyword evidence="8 13" id="KW-0418">Kinase</keyword>
<proteinExistence type="predicted"/>
<keyword evidence="4" id="KW-1003">Cell membrane</keyword>
<dbReference type="Gene3D" id="3.30.565.10">
    <property type="entry name" value="Histidine kinase-like ATPase, C-terminal domain"/>
    <property type="match status" value="1"/>
</dbReference>
<comment type="subcellular location">
    <subcellularLocation>
        <location evidence="2">Cell membrane</location>
        <topology evidence="2">Multi-pass membrane protein</topology>
    </subcellularLocation>
</comment>
<dbReference type="InterPro" id="IPR004358">
    <property type="entry name" value="Sig_transdc_His_kin-like_C"/>
</dbReference>
<dbReference type="Gene3D" id="1.10.287.130">
    <property type="match status" value="1"/>
</dbReference>
<dbReference type="PROSITE" id="PS50109">
    <property type="entry name" value="HIS_KIN"/>
    <property type="match status" value="1"/>
</dbReference>
<dbReference type="EC" id="2.7.13.3" evidence="3"/>
<evidence type="ECO:0000256" key="8">
    <source>
        <dbReference type="ARBA" id="ARBA00022777"/>
    </source>
</evidence>
<keyword evidence="5" id="KW-0597">Phosphoprotein</keyword>
<evidence type="ECO:0000313" key="14">
    <source>
        <dbReference type="Proteomes" id="UP001595378"/>
    </source>
</evidence>
<dbReference type="InterPro" id="IPR005467">
    <property type="entry name" value="His_kinase_dom"/>
</dbReference>
<evidence type="ECO:0000256" key="5">
    <source>
        <dbReference type="ARBA" id="ARBA00022553"/>
    </source>
</evidence>
<dbReference type="SMART" id="SM00387">
    <property type="entry name" value="HATPase_c"/>
    <property type="match status" value="1"/>
</dbReference>
<dbReference type="Proteomes" id="UP001595378">
    <property type="component" value="Unassembled WGS sequence"/>
</dbReference>
<evidence type="ECO:0000256" key="2">
    <source>
        <dbReference type="ARBA" id="ARBA00004651"/>
    </source>
</evidence>
<evidence type="ECO:0000256" key="6">
    <source>
        <dbReference type="ARBA" id="ARBA00022679"/>
    </source>
</evidence>
<keyword evidence="10" id="KW-0472">Membrane</keyword>
<accession>A0ABV7EEA9</accession>
<dbReference type="SMART" id="SM00388">
    <property type="entry name" value="HisKA"/>
    <property type="match status" value="1"/>
</dbReference>
<dbReference type="PRINTS" id="PR00344">
    <property type="entry name" value="BCTRLSENSOR"/>
</dbReference>
<dbReference type="RefSeq" id="WP_336917967.1">
    <property type="nucleotide sequence ID" value="NZ_JBANRN010000003.1"/>
</dbReference>
<dbReference type="SUPFAM" id="SSF47384">
    <property type="entry name" value="Homodimeric domain of signal transducing histidine kinase"/>
    <property type="match status" value="1"/>
</dbReference>
<dbReference type="Pfam" id="PF02518">
    <property type="entry name" value="HATPase_c"/>
    <property type="match status" value="1"/>
</dbReference>
<dbReference type="InterPro" id="IPR050980">
    <property type="entry name" value="2C_sensor_his_kinase"/>
</dbReference>
<dbReference type="CDD" id="cd00075">
    <property type="entry name" value="HATPase"/>
    <property type="match status" value="1"/>
</dbReference>
<dbReference type="GO" id="GO:0016301">
    <property type="term" value="F:kinase activity"/>
    <property type="evidence" value="ECO:0007669"/>
    <property type="project" value="UniProtKB-KW"/>
</dbReference>
<dbReference type="InterPro" id="IPR036097">
    <property type="entry name" value="HisK_dim/P_sf"/>
</dbReference>
<dbReference type="PANTHER" id="PTHR44936:SF10">
    <property type="entry name" value="SENSOR PROTEIN RSTB"/>
    <property type="match status" value="1"/>
</dbReference>
<comment type="caution">
    <text evidence="13">The sequence shown here is derived from an EMBL/GenBank/DDBJ whole genome shotgun (WGS) entry which is preliminary data.</text>
</comment>
<evidence type="ECO:0000256" key="4">
    <source>
        <dbReference type="ARBA" id="ARBA00022475"/>
    </source>
</evidence>
<keyword evidence="7" id="KW-0547">Nucleotide-binding</keyword>
<feature type="domain" description="HAMP" evidence="12">
    <location>
        <begin position="200"/>
        <end position="253"/>
    </location>
</feature>
<dbReference type="CDD" id="cd00082">
    <property type="entry name" value="HisKA"/>
    <property type="match status" value="1"/>
</dbReference>
<organism evidence="13 14">
    <name type="scientific">Alteraurantiacibacter lauratis</name>
    <dbReference type="NCBI Taxonomy" id="2054627"/>
    <lineage>
        <taxon>Bacteria</taxon>
        <taxon>Pseudomonadati</taxon>
        <taxon>Pseudomonadota</taxon>
        <taxon>Alphaproteobacteria</taxon>
        <taxon>Sphingomonadales</taxon>
        <taxon>Erythrobacteraceae</taxon>
        <taxon>Alteraurantiacibacter</taxon>
    </lineage>
</organism>
<protein>
    <recommendedName>
        <fullName evidence="3">histidine kinase</fullName>
        <ecNumber evidence="3">2.7.13.3</ecNumber>
    </recommendedName>
</protein>
<keyword evidence="10" id="KW-0812">Transmembrane</keyword>
<evidence type="ECO:0000256" key="7">
    <source>
        <dbReference type="ARBA" id="ARBA00022741"/>
    </source>
</evidence>
<sequence>MRTLFRKLAPKSLLGQMLLAVAAALMVAQTISAVLQYRASEQRREGIALNALAFQLVTEPRFDFRQPDRRGAAAMGRWQRLRVQKTEESPLLPGEVRDSQREAALKAILADQGVQPVDLIVLTRDTVNDPFVMAQLREQERTEWAQGRLLVAAMRRDSGPEWTVARWAVGGPDPGQLGALIAQTLLLYVILVGGLAILLRRITRPLAALADRVERFAETRQIAGQLEPSGPEDTRRLITAHNAMEARIVALIDEKDVMLGAIGHDLKTPLAALRVRIESVEDEGERARMAHTIEDITRSLDDILSLARVGRPSDPLERTDLAALVASVVEEFEDMGDAVELGETDRLPMKLRATWLRRALRNLIGNALRYGATPHISLKREGGEAVIRIADNGPGIPEGEIATMMEPFKRGEGSRNRETGGAGLGLTLARAIAEQHGGHLSLTNRHDKAGKIIGLTAEIRLPLGT</sequence>
<dbReference type="SUPFAM" id="SSF55874">
    <property type="entry name" value="ATPase domain of HSP90 chaperone/DNA topoisomerase II/histidine kinase"/>
    <property type="match status" value="1"/>
</dbReference>
<evidence type="ECO:0000256" key="1">
    <source>
        <dbReference type="ARBA" id="ARBA00000085"/>
    </source>
</evidence>
<evidence type="ECO:0000259" key="12">
    <source>
        <dbReference type="PROSITE" id="PS50885"/>
    </source>
</evidence>
<keyword evidence="14" id="KW-1185">Reference proteome</keyword>
<evidence type="ECO:0000313" key="13">
    <source>
        <dbReference type="EMBL" id="MFC3100169.1"/>
    </source>
</evidence>
<feature type="transmembrane region" description="Helical" evidence="10">
    <location>
        <begin position="180"/>
        <end position="199"/>
    </location>
</feature>